<keyword evidence="3" id="KW-1185">Reference proteome</keyword>
<dbReference type="EMBL" id="CAVMBE010000039">
    <property type="protein sequence ID" value="CAK4030658.1"/>
    <property type="molecule type" value="Genomic_DNA"/>
</dbReference>
<protein>
    <recommendedName>
        <fullName evidence="4">ASST-domain-containing protein</fullName>
    </recommendedName>
</protein>
<feature type="chain" id="PRO_5042494388" description="ASST-domain-containing protein" evidence="1">
    <location>
        <begin position="18"/>
        <end position="553"/>
    </location>
</feature>
<dbReference type="InterPro" id="IPR039535">
    <property type="entry name" value="ASST-like"/>
</dbReference>
<evidence type="ECO:0000256" key="1">
    <source>
        <dbReference type="SAM" id="SignalP"/>
    </source>
</evidence>
<proteinExistence type="predicted"/>
<name>A0AAI8Z1C7_9PEZI</name>
<dbReference type="SUPFAM" id="SSF50998">
    <property type="entry name" value="Quinoprotein alcohol dehydrogenase-like"/>
    <property type="match status" value="1"/>
</dbReference>
<evidence type="ECO:0000313" key="2">
    <source>
        <dbReference type="EMBL" id="CAK4030658.1"/>
    </source>
</evidence>
<dbReference type="PANTHER" id="PTHR35340:SF5">
    <property type="entry name" value="ASST-DOMAIN-CONTAINING PROTEIN"/>
    <property type="match status" value="1"/>
</dbReference>
<dbReference type="AlphaFoldDB" id="A0AAI8Z1C7"/>
<gene>
    <name evidence="2" type="ORF">LECACI_7A005816</name>
</gene>
<evidence type="ECO:0008006" key="4">
    <source>
        <dbReference type="Google" id="ProtNLM"/>
    </source>
</evidence>
<feature type="signal peptide" evidence="1">
    <location>
        <begin position="1"/>
        <end position="17"/>
    </location>
</feature>
<evidence type="ECO:0000313" key="3">
    <source>
        <dbReference type="Proteomes" id="UP001296104"/>
    </source>
</evidence>
<reference evidence="2" key="1">
    <citation type="submission" date="2023-11" db="EMBL/GenBank/DDBJ databases">
        <authorList>
            <person name="Alioto T."/>
            <person name="Alioto T."/>
            <person name="Gomez Garrido J."/>
        </authorList>
    </citation>
    <scope>NUCLEOTIDE SEQUENCE</scope>
</reference>
<dbReference type="InterPro" id="IPR053143">
    <property type="entry name" value="Arylsulfate_ST"/>
</dbReference>
<dbReference type="PANTHER" id="PTHR35340">
    <property type="entry name" value="PQQ ENZYME REPEAT PROTEIN-RELATED"/>
    <property type="match status" value="1"/>
</dbReference>
<keyword evidence="1" id="KW-0732">Signal</keyword>
<comment type="caution">
    <text evidence="2">The sequence shown here is derived from an EMBL/GenBank/DDBJ whole genome shotgun (WGS) entry which is preliminary data.</text>
</comment>
<dbReference type="Pfam" id="PF14269">
    <property type="entry name" value="Arylsulfotran_2"/>
    <property type="match status" value="1"/>
</dbReference>
<sequence>MWKILFFFASIVCGGTTHVSLVQSFVTRPDILAPVLDIRKIDNSIVSSGSIFLTTWEGEAQSAPYIYATNGPHHLSNGTSVLSVFRGHSDSGRGQGHAALLDSSYNLFRTVEIPSSRSALDFHEFNILDDGNMAVAVAFQPYQGDLSHLGIKDTLGWLLDSVFLCIDLESGAVAFEWKASDHISVNESVVWPSLKNGAGLAYNHAFDWFHINSVARFENGDYLLSARHTDTIYRLDRRDGTVVWRLGGPLSSFLMDGVDFSAQHDARIVSESAENGNVVISLYNNGFNGQTRTETVSSAMMVEIDKHAMTARLVREAFAPIPGLAQNTGSLQYLPNKGNFLVSWGQMTDYSGFTEFGKDGQIALDVAFGDPSTRNYRVRKDRWTGRPTEEPEVYLYAQYPGASTHFWISWNGATDVTYWKAYELQPDKEKFLKNLEKDGFETHVNLETFISEGYVEAIGGDGRILGRSKRCKVFIPPATLAESCGEAHCRKQIMHAKERRVEMRPSGETAGRFQWRKEVMQTVILLSIGYAIGRSRGLAGMFVRRRHAVMAEG</sequence>
<dbReference type="InterPro" id="IPR011047">
    <property type="entry name" value="Quinoprotein_ADH-like_sf"/>
</dbReference>
<accession>A0AAI8Z1C7</accession>
<dbReference type="Proteomes" id="UP001296104">
    <property type="component" value="Unassembled WGS sequence"/>
</dbReference>
<organism evidence="2 3">
    <name type="scientific">Lecanosticta acicola</name>
    <dbReference type="NCBI Taxonomy" id="111012"/>
    <lineage>
        <taxon>Eukaryota</taxon>
        <taxon>Fungi</taxon>
        <taxon>Dikarya</taxon>
        <taxon>Ascomycota</taxon>
        <taxon>Pezizomycotina</taxon>
        <taxon>Dothideomycetes</taxon>
        <taxon>Dothideomycetidae</taxon>
        <taxon>Mycosphaerellales</taxon>
        <taxon>Mycosphaerellaceae</taxon>
        <taxon>Lecanosticta</taxon>
    </lineage>
</organism>